<dbReference type="EMBL" id="JACIDA010000001">
    <property type="protein sequence ID" value="MBB3871644.1"/>
    <property type="molecule type" value="Genomic_DNA"/>
</dbReference>
<sequence>MAPQSTTDRPQRPRPLPVVIEAEAPADAVSLGGAVLSLQQGFFP</sequence>
<dbReference type="Proteomes" id="UP000532936">
    <property type="component" value="Unassembled WGS sequence"/>
</dbReference>
<reference evidence="1 2" key="1">
    <citation type="submission" date="2020-08" db="EMBL/GenBank/DDBJ databases">
        <title>Genomic Encyclopedia of Type Strains, Phase IV (KMG-IV): sequencing the most valuable type-strain genomes for metagenomic binning, comparative biology and taxonomic classification.</title>
        <authorList>
            <person name="Goeker M."/>
        </authorList>
    </citation>
    <scope>NUCLEOTIDE SEQUENCE [LARGE SCALE GENOMIC DNA]</scope>
    <source>
        <strain evidence="1 2">DSM 14878</strain>
    </source>
</reference>
<protein>
    <submittedName>
        <fullName evidence="1">Uncharacterized protein</fullName>
    </submittedName>
</protein>
<evidence type="ECO:0000313" key="2">
    <source>
        <dbReference type="Proteomes" id="UP000532936"/>
    </source>
</evidence>
<accession>A0A7W6EZA6</accession>
<evidence type="ECO:0000313" key="1">
    <source>
        <dbReference type="EMBL" id="MBB3871644.1"/>
    </source>
</evidence>
<organism evidence="1 2">
    <name type="scientific">Brevundimonas mediterranea</name>
    <dbReference type="NCBI Taxonomy" id="74329"/>
    <lineage>
        <taxon>Bacteria</taxon>
        <taxon>Pseudomonadati</taxon>
        <taxon>Pseudomonadota</taxon>
        <taxon>Alphaproteobacteria</taxon>
        <taxon>Caulobacterales</taxon>
        <taxon>Caulobacteraceae</taxon>
        <taxon>Brevundimonas</taxon>
    </lineage>
</organism>
<proteinExistence type="predicted"/>
<gene>
    <name evidence="1" type="ORF">GGR11_001158</name>
</gene>
<comment type="caution">
    <text evidence="1">The sequence shown here is derived from an EMBL/GenBank/DDBJ whole genome shotgun (WGS) entry which is preliminary data.</text>
</comment>
<name>A0A7W6EZA6_9CAUL</name>
<dbReference type="RefSeq" id="WP_281380139.1">
    <property type="nucleotide sequence ID" value="NZ_JACIDA010000001.1"/>
</dbReference>
<dbReference type="AlphaFoldDB" id="A0A7W6EZA6"/>